<dbReference type="Gene3D" id="3.40.50.300">
    <property type="entry name" value="P-loop containing nucleotide triphosphate hydrolases"/>
    <property type="match status" value="1"/>
</dbReference>
<protein>
    <recommendedName>
        <fullName evidence="3">Sulfotransferase family protein</fullName>
    </recommendedName>
</protein>
<dbReference type="AlphaFoldDB" id="A0A4Y8RP99"/>
<evidence type="ECO:0000313" key="1">
    <source>
        <dbReference type="EMBL" id="TFF25176.1"/>
    </source>
</evidence>
<dbReference type="SUPFAM" id="SSF52540">
    <property type="entry name" value="P-loop containing nucleoside triphosphate hydrolases"/>
    <property type="match status" value="1"/>
</dbReference>
<gene>
    <name evidence="1" type="ORF">E3C22_07285</name>
</gene>
<comment type="caution">
    <text evidence="1">The sequence shown here is derived from an EMBL/GenBank/DDBJ whole genome shotgun (WGS) entry which is preliminary data.</text>
</comment>
<name>A0A4Y8RP99_9HYPH</name>
<sequence length="203" mass="22952">MLDQKSRVSTSLVWGVRPGRKSASQKTFVCFGVPRGGTSAIGGVMRKLGIFMGHEVPNNHEDKDMVGRPNPQRLETIKKRDAEHDVWGWKDPNAANYLPFLAPRLRNPHYVIVTRDIVATTKGHMRWHSRQAKSAVADVAVQQQRNVMFSLYCDAPVMMVSYEKAILHPKSLLAEMVEFVGCDYPQDDEWVVEFLAPGVYKDV</sequence>
<proteinExistence type="predicted"/>
<dbReference type="InterPro" id="IPR027417">
    <property type="entry name" value="P-loop_NTPase"/>
</dbReference>
<evidence type="ECO:0000313" key="2">
    <source>
        <dbReference type="Proteomes" id="UP000298179"/>
    </source>
</evidence>
<organism evidence="1 2">
    <name type="scientific">Jiella endophytica</name>
    <dbReference type="NCBI Taxonomy" id="2558362"/>
    <lineage>
        <taxon>Bacteria</taxon>
        <taxon>Pseudomonadati</taxon>
        <taxon>Pseudomonadota</taxon>
        <taxon>Alphaproteobacteria</taxon>
        <taxon>Hyphomicrobiales</taxon>
        <taxon>Aurantimonadaceae</taxon>
        <taxon>Jiella</taxon>
    </lineage>
</organism>
<dbReference type="OrthoDB" id="9816424at2"/>
<keyword evidence="2" id="KW-1185">Reference proteome</keyword>
<reference evidence="1 2" key="1">
    <citation type="submission" date="2019-03" db="EMBL/GenBank/DDBJ databases">
        <title>Jiella endophytica sp. nov., a novel endophytic bacterium isolated from root of Ficus microcarpa Linn. f.</title>
        <authorList>
            <person name="Tuo L."/>
        </authorList>
    </citation>
    <scope>NUCLEOTIDE SEQUENCE [LARGE SCALE GENOMIC DNA]</scope>
    <source>
        <strain evidence="1 2">CBS5Q-3</strain>
    </source>
</reference>
<dbReference type="RefSeq" id="WP_134761346.1">
    <property type="nucleotide sequence ID" value="NZ_SOZD01000002.1"/>
</dbReference>
<dbReference type="Proteomes" id="UP000298179">
    <property type="component" value="Unassembled WGS sequence"/>
</dbReference>
<accession>A0A4Y8RP99</accession>
<evidence type="ECO:0008006" key="3">
    <source>
        <dbReference type="Google" id="ProtNLM"/>
    </source>
</evidence>
<dbReference type="EMBL" id="SOZD01000002">
    <property type="protein sequence ID" value="TFF25176.1"/>
    <property type="molecule type" value="Genomic_DNA"/>
</dbReference>